<dbReference type="InterPro" id="IPR001611">
    <property type="entry name" value="Leu-rich_rpt"/>
</dbReference>
<gene>
    <name evidence="5" type="ORF">BQ4739_LOCUS11808</name>
    <name evidence="6" type="ORF">BQ4739_LOCUS19228</name>
</gene>
<reference evidence="6 7" key="1">
    <citation type="submission" date="2016-10" db="EMBL/GenBank/DDBJ databases">
        <authorList>
            <person name="Cai Z."/>
        </authorList>
    </citation>
    <scope>NUCLEOTIDE SEQUENCE [LARGE SCALE GENOMIC DNA]</scope>
</reference>
<dbReference type="EMBL" id="FNXT01001066">
    <property type="protein sequence ID" value="SZX71680.1"/>
    <property type="molecule type" value="Genomic_DNA"/>
</dbReference>
<dbReference type="Pfam" id="PF00560">
    <property type="entry name" value="LRR_1"/>
    <property type="match status" value="2"/>
</dbReference>
<evidence type="ECO:0000256" key="4">
    <source>
        <dbReference type="ARBA" id="ARBA00022737"/>
    </source>
</evidence>
<evidence type="ECO:0000256" key="2">
    <source>
        <dbReference type="ARBA" id="ARBA00004430"/>
    </source>
</evidence>
<keyword evidence="3" id="KW-0433">Leucine-rich repeat</keyword>
<evidence type="ECO:0000256" key="1">
    <source>
        <dbReference type="ARBA" id="ARBA00004196"/>
    </source>
</evidence>
<accession>A0A383WP33</accession>
<dbReference type="AlphaFoldDB" id="A0A383WP33"/>
<sequence length="194" mass="21133">MAALKNLKELLLDTYEDIDGTPAFSGPLPPQWAAMTSLEMLWLTDMKFTGPLPAAWSGMKSLKDLSIGWNQLVGGVPASWKALTNLTTLRLHHNKLTGTVPKWIAQPNLKILRINHNNFVGVLPQDIFNTPIEALTLHNTPALKGCIAKAMQERQGFRMGDPSGEIIELGKGTSHSLTPKQGPLANTTISGWCA</sequence>
<name>A0A383WP33_TETOB</name>
<keyword evidence="7" id="KW-1185">Reference proteome</keyword>
<dbReference type="GO" id="GO:0005930">
    <property type="term" value="C:axoneme"/>
    <property type="evidence" value="ECO:0007669"/>
    <property type="project" value="UniProtKB-SubCell"/>
</dbReference>
<dbReference type="STRING" id="3088.A0A383WP33"/>
<organism evidence="6 7">
    <name type="scientific">Tetradesmus obliquus</name>
    <name type="common">Green alga</name>
    <name type="synonym">Acutodesmus obliquus</name>
    <dbReference type="NCBI Taxonomy" id="3088"/>
    <lineage>
        <taxon>Eukaryota</taxon>
        <taxon>Viridiplantae</taxon>
        <taxon>Chlorophyta</taxon>
        <taxon>core chlorophytes</taxon>
        <taxon>Chlorophyceae</taxon>
        <taxon>CS clade</taxon>
        <taxon>Sphaeropleales</taxon>
        <taxon>Scenedesmaceae</taxon>
        <taxon>Tetradesmus</taxon>
    </lineage>
</organism>
<evidence type="ECO:0000313" key="5">
    <source>
        <dbReference type="EMBL" id="SZX71680.1"/>
    </source>
</evidence>
<dbReference type="Gene3D" id="3.80.10.10">
    <property type="entry name" value="Ribonuclease Inhibitor"/>
    <property type="match status" value="1"/>
</dbReference>
<evidence type="ECO:0000313" key="7">
    <source>
        <dbReference type="Proteomes" id="UP000256970"/>
    </source>
</evidence>
<dbReference type="Proteomes" id="UP000256970">
    <property type="component" value="Unassembled WGS sequence"/>
</dbReference>
<dbReference type="InterPro" id="IPR032675">
    <property type="entry name" value="LRR_dom_sf"/>
</dbReference>
<evidence type="ECO:0000313" key="6">
    <source>
        <dbReference type="EMBL" id="SZX78929.1"/>
    </source>
</evidence>
<dbReference type="PANTHER" id="PTHR48059">
    <property type="entry name" value="POLYGALACTURONASE INHIBITOR 1"/>
    <property type="match status" value="1"/>
</dbReference>
<evidence type="ECO:0000256" key="3">
    <source>
        <dbReference type="ARBA" id="ARBA00022614"/>
    </source>
</evidence>
<dbReference type="EMBL" id="FNXT01001347">
    <property type="protein sequence ID" value="SZX78929.1"/>
    <property type="molecule type" value="Genomic_DNA"/>
</dbReference>
<protein>
    <recommendedName>
        <fullName evidence="8">Leucine-rich repeat-containing N-terminal plant-type domain-containing protein</fullName>
    </recommendedName>
</protein>
<dbReference type="InterPro" id="IPR051848">
    <property type="entry name" value="PGIP"/>
</dbReference>
<proteinExistence type="predicted"/>
<evidence type="ECO:0008006" key="8">
    <source>
        <dbReference type="Google" id="ProtNLM"/>
    </source>
</evidence>
<dbReference type="PANTHER" id="PTHR48059:SF30">
    <property type="entry name" value="OS06G0587000 PROTEIN"/>
    <property type="match status" value="1"/>
</dbReference>
<dbReference type="SUPFAM" id="SSF52058">
    <property type="entry name" value="L domain-like"/>
    <property type="match status" value="1"/>
</dbReference>
<comment type="subcellular location">
    <subcellularLocation>
        <location evidence="1">Cell envelope</location>
    </subcellularLocation>
    <subcellularLocation>
        <location evidence="2">Cytoplasm</location>
        <location evidence="2">Cytoskeleton</location>
        <location evidence="2">Cilium axoneme</location>
    </subcellularLocation>
</comment>
<keyword evidence="4" id="KW-0677">Repeat</keyword>
<dbReference type="FunFam" id="3.80.10.10:FF:000041">
    <property type="entry name" value="LRR receptor-like serine/threonine-protein kinase ERECTA"/>
    <property type="match status" value="1"/>
</dbReference>